<dbReference type="EMBL" id="JBFDAA010000006">
    <property type="protein sequence ID" value="KAL1131262.1"/>
    <property type="molecule type" value="Genomic_DNA"/>
</dbReference>
<dbReference type="AlphaFoldDB" id="A0ABD0YV85"/>
<evidence type="ECO:0000256" key="1">
    <source>
        <dbReference type="SAM" id="Phobius"/>
    </source>
</evidence>
<dbReference type="PANTHER" id="PTHR12659">
    <property type="entry name" value="RHO-TYPE GTPASE ACTIVATING PROTEIN"/>
    <property type="match status" value="1"/>
</dbReference>
<keyword evidence="1" id="KW-0472">Membrane</keyword>
<dbReference type="Proteomes" id="UP001558652">
    <property type="component" value="Unassembled WGS sequence"/>
</dbReference>
<dbReference type="InterPro" id="IPR013761">
    <property type="entry name" value="SAM/pointed_sf"/>
</dbReference>
<sequence>DLQFPIDVNAVQKDHPFLDQDSLQSLFRRLQVLNRCATMKVDNLPKPTVSPLGRLPNIETTAFPLFLFFLFLLARLPLGFFLFFGRENHRPETGSPGVIIKVTGRGDANNKREILKGRT</sequence>
<dbReference type="SUPFAM" id="SSF47769">
    <property type="entry name" value="SAM/Pointed domain"/>
    <property type="match status" value="1"/>
</dbReference>
<comment type="caution">
    <text evidence="2">The sequence shown here is derived from an EMBL/GenBank/DDBJ whole genome shotgun (WGS) entry which is preliminary data.</text>
</comment>
<keyword evidence="1" id="KW-1133">Transmembrane helix</keyword>
<dbReference type="PANTHER" id="PTHR12659:SF7">
    <property type="entry name" value="CROSSVEINLESS C, ISOFORM C"/>
    <property type="match status" value="1"/>
</dbReference>
<feature type="non-terminal residue" evidence="2">
    <location>
        <position position="1"/>
    </location>
</feature>
<reference evidence="2 3" key="1">
    <citation type="submission" date="2024-07" db="EMBL/GenBank/DDBJ databases">
        <title>Chromosome-level genome assembly of the water stick insect Ranatra chinensis (Heteroptera: Nepidae).</title>
        <authorList>
            <person name="Liu X."/>
        </authorList>
    </citation>
    <scope>NUCLEOTIDE SEQUENCE [LARGE SCALE GENOMIC DNA]</scope>
    <source>
        <strain evidence="2">Cailab_2021Rc</strain>
        <tissue evidence="2">Muscle</tissue>
    </source>
</reference>
<keyword evidence="1" id="KW-0812">Transmembrane</keyword>
<proteinExistence type="predicted"/>
<accession>A0ABD0YV85</accession>
<evidence type="ECO:0000313" key="2">
    <source>
        <dbReference type="EMBL" id="KAL1131262.1"/>
    </source>
</evidence>
<feature type="transmembrane region" description="Helical" evidence="1">
    <location>
        <begin position="62"/>
        <end position="84"/>
    </location>
</feature>
<gene>
    <name evidence="2" type="ORF">AAG570_010880</name>
</gene>
<evidence type="ECO:0000313" key="3">
    <source>
        <dbReference type="Proteomes" id="UP001558652"/>
    </source>
</evidence>
<organism evidence="2 3">
    <name type="scientific">Ranatra chinensis</name>
    <dbReference type="NCBI Taxonomy" id="642074"/>
    <lineage>
        <taxon>Eukaryota</taxon>
        <taxon>Metazoa</taxon>
        <taxon>Ecdysozoa</taxon>
        <taxon>Arthropoda</taxon>
        <taxon>Hexapoda</taxon>
        <taxon>Insecta</taxon>
        <taxon>Pterygota</taxon>
        <taxon>Neoptera</taxon>
        <taxon>Paraneoptera</taxon>
        <taxon>Hemiptera</taxon>
        <taxon>Heteroptera</taxon>
        <taxon>Panheteroptera</taxon>
        <taxon>Nepomorpha</taxon>
        <taxon>Nepidae</taxon>
        <taxon>Ranatrinae</taxon>
        <taxon>Ranatra</taxon>
    </lineage>
</organism>
<keyword evidence="3" id="KW-1185">Reference proteome</keyword>
<name>A0ABD0YV85_9HEMI</name>
<protein>
    <submittedName>
        <fullName evidence="2">Uncharacterized protein</fullName>
    </submittedName>
</protein>
<dbReference type="Gene3D" id="1.10.287.2070">
    <property type="match status" value="1"/>
</dbReference>